<name>A0ABM4TUM8_DROSZ</name>
<reference evidence="3" key="1">
    <citation type="submission" date="2025-08" db="UniProtKB">
        <authorList>
            <consortium name="RefSeq"/>
        </authorList>
    </citation>
    <scope>IDENTIFICATION</scope>
</reference>
<dbReference type="GeneID" id="108015078"/>
<feature type="compositionally biased region" description="Low complexity" evidence="1">
    <location>
        <begin position="113"/>
        <end position="129"/>
    </location>
</feature>
<gene>
    <name evidence="3" type="primary">LOC108015078</name>
</gene>
<evidence type="ECO:0000256" key="1">
    <source>
        <dbReference type="SAM" id="MobiDB-lite"/>
    </source>
</evidence>
<feature type="compositionally biased region" description="Acidic residues" evidence="1">
    <location>
        <begin position="209"/>
        <end position="222"/>
    </location>
</feature>
<accession>A0ABM4TUM8</accession>
<keyword evidence="2" id="KW-1185">Reference proteome</keyword>
<proteinExistence type="predicted"/>
<dbReference type="Proteomes" id="UP001652628">
    <property type="component" value="Chromosome X"/>
</dbReference>
<feature type="region of interest" description="Disordered" evidence="1">
    <location>
        <begin position="109"/>
        <end position="163"/>
    </location>
</feature>
<protein>
    <submittedName>
        <fullName evidence="3">Uncharacterized protein</fullName>
    </submittedName>
</protein>
<feature type="compositionally biased region" description="Pro residues" evidence="1">
    <location>
        <begin position="130"/>
        <end position="154"/>
    </location>
</feature>
<sequence length="327" mass="34946">MEGGRYIRGCSAQRLHNIKSVMVGSHRATLLSLLLHILCNELAGQQVLLARPQRSLFESPLNHVEHLPPLGWNSVGGGFGAGEWAYSPVGLGHMSKDELLTLLEAWKEVEQESSTTTTAPPAETTTRRTPPSPPPPPPPRPIPIPISIPMPAPALPSFSQSPSGTPITVQLPAFVPVRLAAVFTPPSGGADAEGADDGAPPAPESGDAGGDDMVSDDVPDDDATPRLFRFMPMPVVRARAHSHSQPRQQFVVRNTLDSVDAGTAPVRQQVKPEVKPKASAYAAPLSIPKVPSHPAPIFRSRFGMPPHLANARFELVPSSQVIGDWRE</sequence>
<feature type="region of interest" description="Disordered" evidence="1">
    <location>
        <begin position="186"/>
        <end position="225"/>
    </location>
</feature>
<dbReference type="RefSeq" id="XP_070853682.1">
    <property type="nucleotide sequence ID" value="XM_070997581.1"/>
</dbReference>
<organism evidence="2 3">
    <name type="scientific">Drosophila suzukii</name>
    <name type="common">Spotted-wing drosophila fruit fly</name>
    <dbReference type="NCBI Taxonomy" id="28584"/>
    <lineage>
        <taxon>Eukaryota</taxon>
        <taxon>Metazoa</taxon>
        <taxon>Ecdysozoa</taxon>
        <taxon>Arthropoda</taxon>
        <taxon>Hexapoda</taxon>
        <taxon>Insecta</taxon>
        <taxon>Pterygota</taxon>
        <taxon>Neoptera</taxon>
        <taxon>Endopterygota</taxon>
        <taxon>Diptera</taxon>
        <taxon>Brachycera</taxon>
        <taxon>Muscomorpha</taxon>
        <taxon>Ephydroidea</taxon>
        <taxon>Drosophilidae</taxon>
        <taxon>Drosophila</taxon>
        <taxon>Sophophora</taxon>
    </lineage>
</organism>
<evidence type="ECO:0000313" key="3">
    <source>
        <dbReference type="RefSeq" id="XP_070853682.1"/>
    </source>
</evidence>
<evidence type="ECO:0000313" key="2">
    <source>
        <dbReference type="Proteomes" id="UP001652628"/>
    </source>
</evidence>